<evidence type="ECO:0000313" key="10">
    <source>
        <dbReference type="Proteomes" id="UP000321722"/>
    </source>
</evidence>
<evidence type="ECO:0000256" key="6">
    <source>
        <dbReference type="ARBA" id="ARBA00023136"/>
    </source>
</evidence>
<dbReference type="NCBIfam" id="TIGR03025">
    <property type="entry name" value="EPS_sugtrans"/>
    <property type="match status" value="1"/>
</dbReference>
<keyword evidence="10" id="KW-1185">Reference proteome</keyword>
<sequence length="217" mass="24919">MTENIDIELNQEKVNGQYGYRILKRSFDIIASAIGLVALSPVFLAVAIAIKCDDGGPVFYDQIRIGKNGKRFKMYKFRSMRVNAEDEIEKLQEHSEVDGAMFKMKNDPRVTRVGKFIRKTSIDEFPQLLNVLLGQMSIVGPRPPLPREVADYTQYDKQRLYVKPGCTGLWQVTARNSVGFQGMVNIDLDYIQRRSIWLDLKIMFKTVKVIFVPNEAY</sequence>
<keyword evidence="6 7" id="KW-0472">Membrane</keyword>
<comment type="subcellular location">
    <subcellularLocation>
        <location evidence="1">Membrane</location>
        <topology evidence="1">Multi-pass membrane protein</topology>
    </subcellularLocation>
</comment>
<feature type="domain" description="Bacterial sugar transferase" evidence="8">
    <location>
        <begin position="24"/>
        <end position="211"/>
    </location>
</feature>
<evidence type="ECO:0000313" key="9">
    <source>
        <dbReference type="EMBL" id="GEK42706.1"/>
    </source>
</evidence>
<comment type="similarity">
    <text evidence="2">Belongs to the bacterial sugar transferase family.</text>
</comment>
<dbReference type="PANTHER" id="PTHR30576:SF0">
    <property type="entry name" value="UNDECAPRENYL-PHOSPHATE N-ACETYLGALACTOSAMINYL 1-PHOSPHATE TRANSFERASE-RELATED"/>
    <property type="match status" value="1"/>
</dbReference>
<gene>
    <name evidence="9" type="ORF">LAV01_15380</name>
</gene>
<dbReference type="EMBL" id="BJUI01000044">
    <property type="protein sequence ID" value="GEK42706.1"/>
    <property type="molecule type" value="Genomic_DNA"/>
</dbReference>
<dbReference type="RefSeq" id="WP_057827065.1">
    <property type="nucleotide sequence ID" value="NZ_BAAACL010000016.1"/>
</dbReference>
<accession>A0A510WU40</accession>
<protein>
    <submittedName>
        <fullName evidence="9">Multidrug MFS transporter</fullName>
    </submittedName>
</protein>
<evidence type="ECO:0000259" key="8">
    <source>
        <dbReference type="Pfam" id="PF02397"/>
    </source>
</evidence>
<proteinExistence type="inferred from homology"/>
<evidence type="ECO:0000256" key="7">
    <source>
        <dbReference type="SAM" id="Phobius"/>
    </source>
</evidence>
<evidence type="ECO:0000256" key="4">
    <source>
        <dbReference type="ARBA" id="ARBA00022692"/>
    </source>
</evidence>
<name>A0A510WU40_9LACO</name>
<evidence type="ECO:0000256" key="3">
    <source>
        <dbReference type="ARBA" id="ARBA00022679"/>
    </source>
</evidence>
<dbReference type="Proteomes" id="UP000321722">
    <property type="component" value="Unassembled WGS sequence"/>
</dbReference>
<dbReference type="GO" id="GO:0016780">
    <property type="term" value="F:phosphotransferase activity, for other substituted phosphate groups"/>
    <property type="evidence" value="ECO:0007669"/>
    <property type="project" value="TreeGrafter"/>
</dbReference>
<feature type="transmembrane region" description="Helical" evidence="7">
    <location>
        <begin position="29"/>
        <end position="50"/>
    </location>
</feature>
<dbReference type="Pfam" id="PF02397">
    <property type="entry name" value="Bac_transf"/>
    <property type="match status" value="1"/>
</dbReference>
<keyword evidence="3" id="KW-0808">Transferase</keyword>
<comment type="caution">
    <text evidence="9">The sequence shown here is derived from an EMBL/GenBank/DDBJ whole genome shotgun (WGS) entry which is preliminary data.</text>
</comment>
<keyword evidence="4 7" id="KW-0812">Transmembrane</keyword>
<dbReference type="PANTHER" id="PTHR30576">
    <property type="entry name" value="COLANIC BIOSYNTHESIS UDP-GLUCOSE LIPID CARRIER TRANSFERASE"/>
    <property type="match status" value="1"/>
</dbReference>
<reference evidence="9 10" key="1">
    <citation type="submission" date="2019-07" db="EMBL/GenBank/DDBJ databases">
        <title>Whole genome shotgun sequence of Lactobacillus aviarius subsp. aviarius NBRC 102162.</title>
        <authorList>
            <person name="Hosoyama A."/>
            <person name="Uohara A."/>
            <person name="Ohji S."/>
            <person name="Ichikawa N."/>
        </authorList>
    </citation>
    <scope>NUCLEOTIDE SEQUENCE [LARGE SCALE GENOMIC DNA]</scope>
    <source>
        <strain evidence="9 10">NBRC 102162</strain>
    </source>
</reference>
<dbReference type="GeneID" id="29934341"/>
<evidence type="ECO:0000256" key="1">
    <source>
        <dbReference type="ARBA" id="ARBA00004141"/>
    </source>
</evidence>
<dbReference type="AlphaFoldDB" id="A0A510WU40"/>
<dbReference type="GO" id="GO:0016020">
    <property type="term" value="C:membrane"/>
    <property type="evidence" value="ECO:0007669"/>
    <property type="project" value="UniProtKB-SubCell"/>
</dbReference>
<keyword evidence="5 7" id="KW-1133">Transmembrane helix</keyword>
<dbReference type="InterPro" id="IPR003362">
    <property type="entry name" value="Bact_transf"/>
</dbReference>
<evidence type="ECO:0000256" key="2">
    <source>
        <dbReference type="ARBA" id="ARBA00006464"/>
    </source>
</evidence>
<organism evidence="9 10">
    <name type="scientific">Ligilactobacillus aviarius</name>
    <dbReference type="NCBI Taxonomy" id="1606"/>
    <lineage>
        <taxon>Bacteria</taxon>
        <taxon>Bacillati</taxon>
        <taxon>Bacillota</taxon>
        <taxon>Bacilli</taxon>
        <taxon>Lactobacillales</taxon>
        <taxon>Lactobacillaceae</taxon>
        <taxon>Ligilactobacillus</taxon>
    </lineage>
</organism>
<evidence type="ECO:0000256" key="5">
    <source>
        <dbReference type="ARBA" id="ARBA00022989"/>
    </source>
</evidence>
<dbReference type="InterPro" id="IPR017475">
    <property type="entry name" value="EPS_sugar_tfrase"/>
</dbReference>